<protein>
    <submittedName>
        <fullName evidence="4">TGS domain-containing protein</fullName>
    </submittedName>
</protein>
<sequence>MPTNLPAEAQAKLARYQEAKTVEEKIKAIEEALSLIPDHKGTEKMRAKLKTTLAKLRRELERKKTMRTSRQDAFSVKKEGAATIALLGVANSGKSTILQNLTNARPEVSSYELTTTKPVPAMMYVEDVGVQMVELPAVLTSSLDETPFANRSIAFARNADLIALTLDCFGNPLEQLDKLLTMLDDAGIMLGSRNFDVVVEKKDSGGIRIVTFGRFRGTHEELQQALQQIGLRNAVVKIYGEAGVDEVVDHVLHRSVYKKAIIVAGRSDVCPETVLKALREKAKNLGIDLVPVSDKNPLTFMNFKNKAYSLLDLVRVYTQKDGVVNRKPVVVSRGAKVADLAFIIHKEIARNLKYAKVWGRSVRIQGQRVGPSHVLQDGDVVELFI</sequence>
<evidence type="ECO:0000256" key="2">
    <source>
        <dbReference type="SAM" id="Coils"/>
    </source>
</evidence>
<keyword evidence="1" id="KW-0547">Nucleotide-binding</keyword>
<keyword evidence="2" id="KW-0175">Coiled coil</keyword>
<dbReference type="GO" id="GO:0003924">
    <property type="term" value="F:GTPase activity"/>
    <property type="evidence" value="ECO:0007669"/>
    <property type="project" value="InterPro"/>
</dbReference>
<dbReference type="AlphaFoldDB" id="A0A7C5L8R2"/>
<evidence type="ECO:0000256" key="1">
    <source>
        <dbReference type="ARBA" id="ARBA00023134"/>
    </source>
</evidence>
<dbReference type="GO" id="GO:0005525">
    <property type="term" value="F:GTP binding"/>
    <property type="evidence" value="ECO:0007669"/>
    <property type="project" value="UniProtKB-KW"/>
</dbReference>
<dbReference type="InterPro" id="IPR012676">
    <property type="entry name" value="TGS-like"/>
</dbReference>
<dbReference type="Gene3D" id="3.10.20.30">
    <property type="match status" value="1"/>
</dbReference>
<comment type="caution">
    <text evidence="4">The sequence shown here is derived from an EMBL/GenBank/DDBJ whole genome shotgun (WGS) entry which is preliminary data.</text>
</comment>
<feature type="coiled-coil region" evidence="2">
    <location>
        <begin position="39"/>
        <end position="66"/>
    </location>
</feature>
<dbReference type="InterPro" id="IPR031662">
    <property type="entry name" value="GTP-binding_2"/>
</dbReference>
<dbReference type="SUPFAM" id="SSF81271">
    <property type="entry name" value="TGS-like"/>
    <property type="match status" value="1"/>
</dbReference>
<dbReference type="PRINTS" id="PR00326">
    <property type="entry name" value="GTP1OBG"/>
</dbReference>
<dbReference type="Gene3D" id="3.40.50.300">
    <property type="entry name" value="P-loop containing nucleotide triphosphate hydrolases"/>
    <property type="match status" value="1"/>
</dbReference>
<dbReference type="SUPFAM" id="SSF52540">
    <property type="entry name" value="P-loop containing nucleoside triphosphate hydrolases"/>
    <property type="match status" value="1"/>
</dbReference>
<evidence type="ECO:0000313" key="4">
    <source>
        <dbReference type="EMBL" id="HHK69162.1"/>
    </source>
</evidence>
<proteinExistence type="predicted"/>
<keyword evidence="1" id="KW-0342">GTP-binding</keyword>
<dbReference type="InterPro" id="IPR027417">
    <property type="entry name" value="P-loop_NTPase"/>
</dbReference>
<dbReference type="InterPro" id="IPR004095">
    <property type="entry name" value="TGS"/>
</dbReference>
<dbReference type="PROSITE" id="PS51880">
    <property type="entry name" value="TGS"/>
    <property type="match status" value="1"/>
</dbReference>
<dbReference type="Pfam" id="PF01926">
    <property type="entry name" value="MMR_HSR1"/>
    <property type="match status" value="1"/>
</dbReference>
<organism evidence="4">
    <name type="scientific">Caldiarchaeum subterraneum</name>
    <dbReference type="NCBI Taxonomy" id="311458"/>
    <lineage>
        <taxon>Archaea</taxon>
        <taxon>Nitrososphaerota</taxon>
        <taxon>Candidatus Caldarchaeales</taxon>
        <taxon>Candidatus Caldarchaeaceae</taxon>
        <taxon>Candidatus Caldarchaeum</taxon>
    </lineage>
</organism>
<name>A0A7C5L8R2_CALS0</name>
<dbReference type="Gene3D" id="6.10.140.1070">
    <property type="match status" value="1"/>
</dbReference>
<dbReference type="Pfam" id="PF02824">
    <property type="entry name" value="TGS"/>
    <property type="match status" value="1"/>
</dbReference>
<gene>
    <name evidence="4" type="ORF">ENM11_08480</name>
</gene>
<dbReference type="Pfam" id="PF16897">
    <property type="entry name" value="MMR_HSR1_Xtn"/>
    <property type="match status" value="1"/>
</dbReference>
<reference evidence="4" key="1">
    <citation type="journal article" date="2020" name="mSystems">
        <title>Genome- and Community-Level Interaction Insights into Carbon Utilization and Element Cycling Functions of Hydrothermarchaeota in Hydrothermal Sediment.</title>
        <authorList>
            <person name="Zhou Z."/>
            <person name="Liu Y."/>
            <person name="Xu W."/>
            <person name="Pan J."/>
            <person name="Luo Z.H."/>
            <person name="Li M."/>
        </authorList>
    </citation>
    <scope>NUCLEOTIDE SEQUENCE [LARGE SCALE GENOMIC DNA]</scope>
    <source>
        <strain evidence="4">SpSt-1056</strain>
    </source>
</reference>
<evidence type="ECO:0000259" key="3">
    <source>
        <dbReference type="PROSITE" id="PS51880"/>
    </source>
</evidence>
<dbReference type="PANTHER" id="PTHR43127">
    <property type="entry name" value="DEVELOPMENTALLY-REGULATED GTP-BINDING PROTEIN 2"/>
    <property type="match status" value="1"/>
</dbReference>
<dbReference type="InterPro" id="IPR045001">
    <property type="entry name" value="DRG"/>
</dbReference>
<dbReference type="InterPro" id="IPR012675">
    <property type="entry name" value="Beta-grasp_dom_sf"/>
</dbReference>
<accession>A0A7C5L8R2</accession>
<dbReference type="InterPro" id="IPR006073">
    <property type="entry name" value="GTP-bd"/>
</dbReference>
<dbReference type="EMBL" id="DRWN01000069">
    <property type="protein sequence ID" value="HHK69162.1"/>
    <property type="molecule type" value="Genomic_DNA"/>
</dbReference>
<feature type="domain" description="TGS" evidence="3">
    <location>
        <begin position="312"/>
        <end position="385"/>
    </location>
</feature>